<gene>
    <name evidence="1" type="ORF">DSM00_2550</name>
</gene>
<dbReference type="RefSeq" id="WP_128758316.1">
    <property type="nucleotide sequence ID" value="NZ_QOVM01000006.1"/>
</dbReference>
<protein>
    <submittedName>
        <fullName evidence="1">Uncharacterized protein</fullName>
    </submittedName>
</protein>
<reference evidence="1 2" key="1">
    <citation type="submission" date="2018-07" db="EMBL/GenBank/DDBJ databases">
        <title>Leeuwenhoekiella genomics.</title>
        <authorList>
            <person name="Tahon G."/>
            <person name="Willems A."/>
        </authorList>
    </citation>
    <scope>NUCLEOTIDE SEQUENCE [LARGE SCALE GENOMIC DNA]</scope>
    <source>
        <strain evidence="1 2">LMG 22550</strain>
    </source>
</reference>
<proteinExistence type="predicted"/>
<dbReference type="OrthoDB" id="1391795at2"/>
<name>A0A4Q0P4U7_9FLAO</name>
<comment type="caution">
    <text evidence="1">The sequence shown here is derived from an EMBL/GenBank/DDBJ whole genome shotgun (WGS) entry which is preliminary data.</text>
</comment>
<evidence type="ECO:0000313" key="1">
    <source>
        <dbReference type="EMBL" id="RXG21036.1"/>
    </source>
</evidence>
<sequence length="1553" mass="174509">MLRQTFISGRMNQDADIRLLPKGEYREAYGIEIINSEGSDVGAIEPMLSNKKLTSYNVGANPLDMGDFADEFRKKIYWLVLSDLGSFLFEWDDTNKIQSLVLGDTRPEATRVFSLKKENLITAMVKVTTQNIEDDLLLFTDDNMQPICINIERAKSWGINGFVEEDILLIKKPPRYAPKITPTYTNDGSNNLEERFFLFATRFRYLDGEYSAPSDFTNYNFNPKPFNLDYFTLDNKGMINAFNAVKIDFNTGEKQVTEIQLLVKESLSNSLNVIETFSKEAEGWGDNLTKSFVFSNNKTITPLPDDQLLRLFDNVPLKAKALSLIENIPVFSNYLEGYDLKDEDGNDINIDYNIALQNNIIESGDDFNVSVVPSNKAKITNPNNYALSEGRRIIIDLSTEIDGLPGYDNSFFHTLDAEYPTLNDVFQSLEFQNLLEVINSDFQNNFNQAGDYTIPPTYTPTLDPEITYALEGGIATFTISPATFTDSDNGGATVEVPVTFAESTNFGIVDDINSGTCKTNRNYEVGVVYMDKYGRRSTVLTSKNNTLFIPQEYSVFQNKLVATINSKVPYWADRYKLVVKSTPLAYQTLYITEFYNDDFFTWCKLEGKNKDKISIGDFLIIKKAGDQIITEPIKIKVLDIKEQADDFIKNNTDENDNDIIERGGLYMKIRPTSDFSMDRDDFDVDTRESPVGSNKDGFPRTILDLFTSAGSPDLQELAIPAGTSITLQLNSSRNYDAGWKNINYDNEFYTQRDYNTIEEWFKEIILKRFSLKADDGSGEFDYDYLKSSDPDREKNMELFRDENGYLKLIVWGLLSGGTRNRRGRVSAKIIVRTGSGVYAFETLPKQADTNAFFETAQCFDIINGNHTGNTQDQYFDNGDPAIIEMDFFNCYTQGNGIESYRVRDEFNTNYLSIDTRPSATSVEEYRAVRRFADMTYGKAYIESTNINGLNEFNLSLANFKELDKHYGSIQKTINREGDILVLQEEKAGYVLFGKDLLATANGEMALKRISEILGQYMPYAGHNGIGNNPESVAIDGNRVYWVNARRGTPVRLSIDGTTEINYGMVSHFRNLFIQNPTSRKIGGYDPYFKKYTLTIEDEVARTLNAYCGNIIQKTITEPFTYILNINYLLGDTVLNFNVSEGEVNIVATYAGIPYTANGVTGLAALTIPRTDLEDTQIVITITPVSSAATIQAAHTCPTGIPMKVISIVLADESDLGRTMINRYRWGASSFFSEEHLFENSEVSKFVIEEGLEGTAKYPKRGTNVNIQAYKDGANTGSFKVDRENKLGYLISSNNYTDADIATILAEATFIDTTNTQISLTNFIDQASFPFNRPNGDENLYMIWDYRDNELAINADTKIIFAFDGSGSMDGTLAPLETMKDTILKDRLLPLYGNDSALYDASVEVIPWGTGDQYPEVNEQTLAALNMFGTTPEGNVIVMVFQDEASPIYTDGTFDPTEASTAPYDTDLATLRGRLNSFPNNYYRGVIFQVDPASGTSFKDFVSAIQLGTGNYAGANGLSDRNEFNYKYDIADGETPAYYLDKIVEALTELGYNL</sequence>
<dbReference type="Proteomes" id="UP000289238">
    <property type="component" value="Unassembled WGS sequence"/>
</dbReference>
<dbReference type="EMBL" id="QOVM01000006">
    <property type="protein sequence ID" value="RXG21036.1"/>
    <property type="molecule type" value="Genomic_DNA"/>
</dbReference>
<accession>A0A4Q0P4U7</accession>
<evidence type="ECO:0000313" key="2">
    <source>
        <dbReference type="Proteomes" id="UP000289238"/>
    </source>
</evidence>
<keyword evidence="2" id="KW-1185">Reference proteome</keyword>
<organism evidence="1 2">
    <name type="scientific">Leeuwenhoekiella aequorea</name>
    <dbReference type="NCBI Taxonomy" id="283736"/>
    <lineage>
        <taxon>Bacteria</taxon>
        <taxon>Pseudomonadati</taxon>
        <taxon>Bacteroidota</taxon>
        <taxon>Flavobacteriia</taxon>
        <taxon>Flavobacteriales</taxon>
        <taxon>Flavobacteriaceae</taxon>
        <taxon>Leeuwenhoekiella</taxon>
    </lineage>
</organism>